<keyword evidence="6" id="KW-1185">Reference proteome</keyword>
<dbReference type="InterPro" id="IPR050300">
    <property type="entry name" value="GDXG_lipolytic_enzyme"/>
</dbReference>
<proteinExistence type="inferred from homology"/>
<evidence type="ECO:0000259" key="4">
    <source>
        <dbReference type="Pfam" id="PF07859"/>
    </source>
</evidence>
<protein>
    <submittedName>
        <fullName evidence="5">Monoterpene epsilon-lactone hydrolase</fullName>
        <ecNumber evidence="5">3.1.1.83</ecNumber>
    </submittedName>
</protein>
<keyword evidence="2 5" id="KW-0378">Hydrolase</keyword>
<dbReference type="Pfam" id="PF07859">
    <property type="entry name" value="Abhydrolase_3"/>
    <property type="match status" value="1"/>
</dbReference>
<name>A0A378YTH5_9NOCA</name>
<accession>A0A378YTH5</accession>
<dbReference type="EMBL" id="UGRY01000002">
    <property type="protein sequence ID" value="SUA80063.1"/>
    <property type="molecule type" value="Genomic_DNA"/>
</dbReference>
<dbReference type="InterPro" id="IPR033140">
    <property type="entry name" value="Lipase_GDXG_put_SER_AS"/>
</dbReference>
<dbReference type="AlphaFoldDB" id="A0A378YTH5"/>
<dbReference type="GO" id="GO:0004806">
    <property type="term" value="F:triacylglycerol lipase activity"/>
    <property type="evidence" value="ECO:0007669"/>
    <property type="project" value="TreeGrafter"/>
</dbReference>
<feature type="active site" evidence="3">
    <location>
        <position position="192"/>
    </location>
</feature>
<evidence type="ECO:0000256" key="3">
    <source>
        <dbReference type="PROSITE-ProRule" id="PRU10038"/>
    </source>
</evidence>
<dbReference type="STRING" id="1406858.GCA_000710895_07163"/>
<organism evidence="5 6">
    <name type="scientific">Nocardia otitidiscaviarum</name>
    <dbReference type="NCBI Taxonomy" id="1823"/>
    <lineage>
        <taxon>Bacteria</taxon>
        <taxon>Bacillati</taxon>
        <taxon>Actinomycetota</taxon>
        <taxon>Actinomycetes</taxon>
        <taxon>Mycobacteriales</taxon>
        <taxon>Nocardiaceae</taxon>
        <taxon>Nocardia</taxon>
    </lineage>
</organism>
<evidence type="ECO:0000256" key="1">
    <source>
        <dbReference type="ARBA" id="ARBA00010515"/>
    </source>
</evidence>
<sequence length="358" mass="37933">MRTGGGVGMTAPVPATVRTPGRVEVEFRSRASLRLRIAHALLRATLRPAVDALSVLAERTPLRGDPAFRIANAADLAAYPLRAARGTRRAPVRFAGFRAEWLWHRDHPGPGEPAAGVILYFHGGGFLTGGLHSHRRLAARIARTAGTALLNVDYRQLPVAHLTDSVEDAVTAYRYLLDRGIPAERVVFAGDSAGGGLAFAAALAARARGIALPAAIAAIAPFADLDPAIRRDHPNDRRDALLSARSLTVPALIGFARDGVLDPMWSPVNHDFAGMPPTLIQVSDSEVLLPDAEALARRCAEAGVPHTLQIWNNAIHVFHAGADVLPDARAAIADLADFVRRALDSGAVAGDVDRTTAA</sequence>
<dbReference type="PANTHER" id="PTHR48081">
    <property type="entry name" value="AB HYDROLASE SUPERFAMILY PROTEIN C4A8.06C"/>
    <property type="match status" value="1"/>
</dbReference>
<dbReference type="SUPFAM" id="SSF53474">
    <property type="entry name" value="alpha/beta-Hydrolases"/>
    <property type="match status" value="1"/>
</dbReference>
<gene>
    <name evidence="5" type="primary">mlhB_4</name>
    <name evidence="5" type="ORF">NCTC1934_04095</name>
</gene>
<dbReference type="Proteomes" id="UP000255467">
    <property type="component" value="Unassembled WGS sequence"/>
</dbReference>
<dbReference type="Gene3D" id="3.40.50.1820">
    <property type="entry name" value="alpha/beta hydrolase"/>
    <property type="match status" value="1"/>
</dbReference>
<dbReference type="PROSITE" id="PS01174">
    <property type="entry name" value="LIPASE_GDXG_SER"/>
    <property type="match status" value="1"/>
</dbReference>
<evidence type="ECO:0000313" key="6">
    <source>
        <dbReference type="Proteomes" id="UP000255467"/>
    </source>
</evidence>
<evidence type="ECO:0000313" key="5">
    <source>
        <dbReference type="EMBL" id="SUA80063.1"/>
    </source>
</evidence>
<reference evidence="5 6" key="1">
    <citation type="submission" date="2018-06" db="EMBL/GenBank/DDBJ databases">
        <authorList>
            <consortium name="Pathogen Informatics"/>
            <person name="Doyle S."/>
        </authorList>
    </citation>
    <scope>NUCLEOTIDE SEQUENCE [LARGE SCALE GENOMIC DNA]</scope>
    <source>
        <strain evidence="5 6">NCTC1934</strain>
    </source>
</reference>
<comment type="similarity">
    <text evidence="1">Belongs to the 'GDXG' lipolytic enzyme family.</text>
</comment>
<dbReference type="EC" id="3.1.1.83" evidence="5"/>
<feature type="domain" description="Alpha/beta hydrolase fold-3" evidence="4">
    <location>
        <begin position="118"/>
        <end position="319"/>
    </location>
</feature>
<evidence type="ECO:0000256" key="2">
    <source>
        <dbReference type="ARBA" id="ARBA00022801"/>
    </source>
</evidence>
<dbReference type="PANTHER" id="PTHR48081:SF30">
    <property type="entry name" value="ACETYL-HYDROLASE LIPR-RELATED"/>
    <property type="match status" value="1"/>
</dbReference>
<dbReference type="InterPro" id="IPR013094">
    <property type="entry name" value="AB_hydrolase_3"/>
</dbReference>
<dbReference type="InterPro" id="IPR029058">
    <property type="entry name" value="AB_hydrolase_fold"/>
</dbReference>